<comment type="catalytic activity">
    <reaction evidence="1">
        <text>Hydrolysis of terminal, non-reducing alpha-D-galactose residues in alpha-D-galactosides, including galactose oligosaccharides, galactomannans and galactolipids.</text>
        <dbReference type="EC" id="3.2.1.22"/>
    </reaction>
</comment>
<evidence type="ECO:0000256" key="2">
    <source>
        <dbReference type="ARBA" id="ARBA00009743"/>
    </source>
</evidence>
<evidence type="ECO:0000256" key="1">
    <source>
        <dbReference type="ARBA" id="ARBA00001255"/>
    </source>
</evidence>
<dbReference type="EMBL" id="ML179446">
    <property type="protein sequence ID" value="THU87535.1"/>
    <property type="molecule type" value="Genomic_DNA"/>
</dbReference>
<dbReference type="PANTHER" id="PTHR11452">
    <property type="entry name" value="ALPHA-GALACTOSIDASE/ALPHA-N-ACETYLGALACTOSAMINIDASE"/>
    <property type="match status" value="1"/>
</dbReference>
<dbReference type="Pfam" id="PF16499">
    <property type="entry name" value="Melibiase_2"/>
    <property type="match status" value="1"/>
</dbReference>
<sequence>MYPFPEPLVAWTSIHLDSRYLLAQCFYFLFSLSNLLPSQITNLFIDTPSLSSPPPLYPLVIAPTPNGFNNSARGWNSFGIQANPLTSPNFVFNQEHVIAQCDVLSTTLAGMGFTYCSLDSGWSEWDRGDEHGRIMADKRVFDIPKLADHLHARGLQLGLYVVPGGFHRDMNKTIYGTNIHIGDVCSGDSGLLRCNWHYGQKGVQEWHDSVVAKFAEWGVDFIKLDFVTPGSPMLLPKNSSGTVIAYHEAISKSKSLRPMRLDISWKLARDPVHYSIWSSNADSFRTDQDINNAGEDSGTFTRWEVVQRAIDNYRQYVVMHTGQGRGEGETLKIYPDMDNLYVGNGEEIDGVEDRMRWTIMNHWIGAGSNLMIGNDLENLDALGKHILTHPSLLSLATFTARYPMRPRNPGTGLGEAKQLQAWIAGPDEHGKTLVLLVNYGPDRGQAGFGNRGVGVVDVSPSYDGSGYSGNGYYQPRARGGGGMGSVLMANLDEGESVLLELQPLREWK</sequence>
<dbReference type="InterPro" id="IPR002241">
    <property type="entry name" value="Glyco_hydro_27"/>
</dbReference>
<organism evidence="6 7">
    <name type="scientific">Dendrothele bispora (strain CBS 962.96)</name>
    <dbReference type="NCBI Taxonomy" id="1314807"/>
    <lineage>
        <taxon>Eukaryota</taxon>
        <taxon>Fungi</taxon>
        <taxon>Dikarya</taxon>
        <taxon>Basidiomycota</taxon>
        <taxon>Agaricomycotina</taxon>
        <taxon>Agaricomycetes</taxon>
        <taxon>Agaricomycetidae</taxon>
        <taxon>Agaricales</taxon>
        <taxon>Agaricales incertae sedis</taxon>
        <taxon>Dendrothele</taxon>
    </lineage>
</organism>
<keyword evidence="4 6" id="KW-0378">Hydrolase</keyword>
<dbReference type="Proteomes" id="UP000297245">
    <property type="component" value="Unassembled WGS sequence"/>
</dbReference>
<evidence type="ECO:0000313" key="7">
    <source>
        <dbReference type="Proteomes" id="UP000297245"/>
    </source>
</evidence>
<evidence type="ECO:0000256" key="5">
    <source>
        <dbReference type="ARBA" id="ARBA00023295"/>
    </source>
</evidence>
<dbReference type="PANTHER" id="PTHR11452:SF33">
    <property type="entry name" value="ALPHA-GALACTOSIDASE 2"/>
    <property type="match status" value="1"/>
</dbReference>
<keyword evidence="7" id="KW-1185">Reference proteome</keyword>
<accession>A0A4V4HDJ6</accession>
<dbReference type="SUPFAM" id="SSF51445">
    <property type="entry name" value="(Trans)glycosidases"/>
    <property type="match status" value="1"/>
</dbReference>
<dbReference type="GO" id="GO:0005975">
    <property type="term" value="P:carbohydrate metabolic process"/>
    <property type="evidence" value="ECO:0007669"/>
    <property type="project" value="InterPro"/>
</dbReference>
<proteinExistence type="inferred from homology"/>
<dbReference type="OrthoDB" id="5795902at2759"/>
<dbReference type="InterPro" id="IPR013785">
    <property type="entry name" value="Aldolase_TIM"/>
</dbReference>
<evidence type="ECO:0000256" key="4">
    <source>
        <dbReference type="ARBA" id="ARBA00022801"/>
    </source>
</evidence>
<reference evidence="6 7" key="1">
    <citation type="journal article" date="2019" name="Nat. Ecol. Evol.">
        <title>Megaphylogeny resolves global patterns of mushroom evolution.</title>
        <authorList>
            <person name="Varga T."/>
            <person name="Krizsan K."/>
            <person name="Foldi C."/>
            <person name="Dima B."/>
            <person name="Sanchez-Garcia M."/>
            <person name="Sanchez-Ramirez S."/>
            <person name="Szollosi G.J."/>
            <person name="Szarkandi J.G."/>
            <person name="Papp V."/>
            <person name="Albert L."/>
            <person name="Andreopoulos W."/>
            <person name="Angelini C."/>
            <person name="Antonin V."/>
            <person name="Barry K.W."/>
            <person name="Bougher N.L."/>
            <person name="Buchanan P."/>
            <person name="Buyck B."/>
            <person name="Bense V."/>
            <person name="Catcheside P."/>
            <person name="Chovatia M."/>
            <person name="Cooper J."/>
            <person name="Damon W."/>
            <person name="Desjardin D."/>
            <person name="Finy P."/>
            <person name="Geml J."/>
            <person name="Haridas S."/>
            <person name="Hughes K."/>
            <person name="Justo A."/>
            <person name="Karasinski D."/>
            <person name="Kautmanova I."/>
            <person name="Kiss B."/>
            <person name="Kocsube S."/>
            <person name="Kotiranta H."/>
            <person name="LaButti K.M."/>
            <person name="Lechner B.E."/>
            <person name="Liimatainen K."/>
            <person name="Lipzen A."/>
            <person name="Lukacs Z."/>
            <person name="Mihaltcheva S."/>
            <person name="Morgado L.N."/>
            <person name="Niskanen T."/>
            <person name="Noordeloos M.E."/>
            <person name="Ohm R.A."/>
            <person name="Ortiz-Santana B."/>
            <person name="Ovrebo C."/>
            <person name="Racz N."/>
            <person name="Riley R."/>
            <person name="Savchenko A."/>
            <person name="Shiryaev A."/>
            <person name="Soop K."/>
            <person name="Spirin V."/>
            <person name="Szebenyi C."/>
            <person name="Tomsovsky M."/>
            <person name="Tulloss R.E."/>
            <person name="Uehling J."/>
            <person name="Grigoriev I.V."/>
            <person name="Vagvolgyi C."/>
            <person name="Papp T."/>
            <person name="Martin F.M."/>
            <person name="Miettinen O."/>
            <person name="Hibbett D.S."/>
            <person name="Nagy L.G."/>
        </authorList>
    </citation>
    <scope>NUCLEOTIDE SEQUENCE [LARGE SCALE GENOMIC DNA]</scope>
    <source>
        <strain evidence="6 7">CBS 962.96</strain>
    </source>
</reference>
<keyword evidence="5" id="KW-0326">Glycosidase</keyword>
<dbReference type="EC" id="3.2.1.22" evidence="3"/>
<evidence type="ECO:0000256" key="3">
    <source>
        <dbReference type="ARBA" id="ARBA00012755"/>
    </source>
</evidence>
<evidence type="ECO:0000313" key="6">
    <source>
        <dbReference type="EMBL" id="THU87535.1"/>
    </source>
</evidence>
<dbReference type="AlphaFoldDB" id="A0A4V4HDJ6"/>
<dbReference type="Gene3D" id="3.20.20.70">
    <property type="entry name" value="Aldolase class I"/>
    <property type="match status" value="1"/>
</dbReference>
<dbReference type="CDD" id="cd14792">
    <property type="entry name" value="GH27"/>
    <property type="match status" value="1"/>
</dbReference>
<name>A0A4V4HDJ6_DENBC</name>
<dbReference type="InterPro" id="IPR017853">
    <property type="entry name" value="GH"/>
</dbReference>
<comment type="similarity">
    <text evidence="2">Belongs to the glycosyl hydrolase 27 family.</text>
</comment>
<gene>
    <name evidence="6" type="ORF">K435DRAFT_762547</name>
</gene>
<protein>
    <recommendedName>
        <fullName evidence="3">alpha-galactosidase</fullName>
        <ecNumber evidence="3">3.2.1.22</ecNumber>
    </recommendedName>
</protein>
<dbReference type="GO" id="GO:0004557">
    <property type="term" value="F:alpha-galactosidase activity"/>
    <property type="evidence" value="ECO:0007669"/>
    <property type="project" value="UniProtKB-EC"/>
</dbReference>